<dbReference type="EMBL" id="CP025408">
    <property type="protein sequence ID" value="AUH34876.1"/>
    <property type="molecule type" value="Genomic_DNA"/>
</dbReference>
<dbReference type="Gene3D" id="3.30.70.240">
    <property type="match status" value="1"/>
</dbReference>
<dbReference type="Proteomes" id="UP000233742">
    <property type="component" value="Chromosome"/>
</dbReference>
<dbReference type="OrthoDB" id="9802948at2"/>
<dbReference type="Gene3D" id="2.40.30.10">
    <property type="entry name" value="Translation factors"/>
    <property type="match status" value="1"/>
</dbReference>
<organism evidence="5 6">
    <name type="scientific">Paracoccus tegillarcae</name>
    <dbReference type="NCBI Taxonomy" id="1529068"/>
    <lineage>
        <taxon>Bacteria</taxon>
        <taxon>Pseudomonadati</taxon>
        <taxon>Pseudomonadota</taxon>
        <taxon>Alphaproteobacteria</taxon>
        <taxon>Rhodobacterales</taxon>
        <taxon>Paracoccaceae</taxon>
        <taxon>Paracoccus</taxon>
    </lineage>
</organism>
<dbReference type="InterPro" id="IPR009000">
    <property type="entry name" value="Transl_B-barrel_sf"/>
</dbReference>
<dbReference type="NCBIfam" id="TIGR00231">
    <property type="entry name" value="small_GTP"/>
    <property type="match status" value="1"/>
</dbReference>
<dbReference type="SMART" id="SM00838">
    <property type="entry name" value="EFG_C"/>
    <property type="match status" value="1"/>
</dbReference>
<comment type="catalytic activity">
    <reaction evidence="3">
        <text>GTP + H2O = GDP + phosphate + H(+)</text>
        <dbReference type="Rhea" id="RHEA:19669"/>
        <dbReference type="ChEBI" id="CHEBI:15377"/>
        <dbReference type="ChEBI" id="CHEBI:15378"/>
        <dbReference type="ChEBI" id="CHEBI:37565"/>
        <dbReference type="ChEBI" id="CHEBI:43474"/>
        <dbReference type="ChEBI" id="CHEBI:58189"/>
    </reaction>
</comment>
<dbReference type="RefSeq" id="WP_101461536.1">
    <property type="nucleotide sequence ID" value="NZ_CP025408.1"/>
</dbReference>
<dbReference type="GO" id="GO:0019843">
    <property type="term" value="F:rRNA binding"/>
    <property type="evidence" value="ECO:0007669"/>
    <property type="project" value="UniProtKB-KW"/>
</dbReference>
<dbReference type="SUPFAM" id="SSF50447">
    <property type="entry name" value="Translation proteins"/>
    <property type="match status" value="1"/>
</dbReference>
<evidence type="ECO:0000313" key="6">
    <source>
        <dbReference type="Proteomes" id="UP000233742"/>
    </source>
</evidence>
<accession>A0A2K9EVE7</accession>
<keyword evidence="2 3" id="KW-0342">GTP-binding</keyword>
<evidence type="ECO:0000256" key="3">
    <source>
        <dbReference type="HAMAP-Rule" id="MF_00849"/>
    </source>
</evidence>
<keyword evidence="3" id="KW-0694">RNA-binding</keyword>
<proteinExistence type="inferred from homology"/>
<dbReference type="InterPro" id="IPR031157">
    <property type="entry name" value="G_TR_CS"/>
</dbReference>
<feature type="binding site" evidence="3">
    <location>
        <begin position="126"/>
        <end position="129"/>
    </location>
    <ligand>
        <name>GTP</name>
        <dbReference type="ChEBI" id="CHEBI:37565"/>
    </ligand>
</feature>
<dbReference type="Pfam" id="PF00009">
    <property type="entry name" value="GTP_EFTU"/>
    <property type="match status" value="1"/>
</dbReference>
<dbReference type="EC" id="3.6.5.-" evidence="3"/>
<dbReference type="InterPro" id="IPR005225">
    <property type="entry name" value="Small_GTP-bd"/>
</dbReference>
<dbReference type="InterPro" id="IPR042116">
    <property type="entry name" value="TypA/BipA_C"/>
</dbReference>
<dbReference type="Pfam" id="PF21018">
    <property type="entry name" value="BipA_C"/>
    <property type="match status" value="1"/>
</dbReference>
<keyword evidence="3" id="KW-0963">Cytoplasm</keyword>
<evidence type="ECO:0000256" key="1">
    <source>
        <dbReference type="ARBA" id="ARBA00022741"/>
    </source>
</evidence>
<dbReference type="InterPro" id="IPR047043">
    <property type="entry name" value="BipA_III"/>
</dbReference>
<dbReference type="GO" id="GO:0003924">
    <property type="term" value="F:GTPase activity"/>
    <property type="evidence" value="ECO:0007669"/>
    <property type="project" value="UniProtKB-UniRule"/>
</dbReference>
<dbReference type="CDD" id="cd03710">
    <property type="entry name" value="BipA_TypA_C"/>
    <property type="match status" value="1"/>
</dbReference>
<dbReference type="PROSITE" id="PS00301">
    <property type="entry name" value="G_TR_1"/>
    <property type="match status" value="1"/>
</dbReference>
<dbReference type="HAMAP" id="MF_00849">
    <property type="entry name" value="BipA"/>
    <property type="match status" value="1"/>
</dbReference>
<keyword evidence="3" id="KW-0690">Ribosome biogenesis</keyword>
<dbReference type="GO" id="GO:1990904">
    <property type="term" value="C:ribonucleoprotein complex"/>
    <property type="evidence" value="ECO:0007669"/>
    <property type="project" value="TreeGrafter"/>
</dbReference>
<keyword evidence="3" id="KW-0820">tRNA-binding</keyword>
<dbReference type="InterPro" id="IPR000640">
    <property type="entry name" value="EFG_V-like"/>
</dbReference>
<dbReference type="FunFam" id="3.30.70.240:FF:000002">
    <property type="entry name" value="GTP-binding protein TypA"/>
    <property type="match status" value="1"/>
</dbReference>
<dbReference type="GO" id="GO:0097216">
    <property type="term" value="F:guanosine tetraphosphate binding"/>
    <property type="evidence" value="ECO:0007669"/>
    <property type="project" value="UniProtKB-ARBA"/>
</dbReference>
<dbReference type="InterPro" id="IPR006298">
    <property type="entry name" value="BipA"/>
</dbReference>
<dbReference type="Pfam" id="PF22042">
    <property type="entry name" value="EF-G_D2"/>
    <property type="match status" value="1"/>
</dbReference>
<dbReference type="InterPro" id="IPR053905">
    <property type="entry name" value="EF-G-like_DII"/>
</dbReference>
<dbReference type="GO" id="GO:0000049">
    <property type="term" value="F:tRNA binding"/>
    <property type="evidence" value="ECO:0007669"/>
    <property type="project" value="UniProtKB-KW"/>
</dbReference>
<dbReference type="PANTHER" id="PTHR42908">
    <property type="entry name" value="TRANSLATION ELONGATION FACTOR-RELATED"/>
    <property type="match status" value="1"/>
</dbReference>
<dbReference type="InterPro" id="IPR048876">
    <property type="entry name" value="BipA_C"/>
</dbReference>
<sequence length="606" mass="66310">MDIRNIAIIAHVDHGKTTLVDELLKQSGAFRENQATAERMMDSNDIERERGITILAKATSVEWKGTRINIVDTPGHADFGGEVERILSMVDGVCLLVDAAEGPMPQTKFVTSKALALGLKPIVVLNKVDKPAAEPDNALNDVFDLFANLGATDEQLDFPHVYASGIGGWADEALDGPRKDLSALFDLILRHVEPPKQIAHAGEPFKMLATTLGADPFIGRILTGRVEAGRAKAGDTLKALSRSGDRIEQFRISKVLAFRGMTQQTIDEAVAGDIVTIAGMTKATVADTLCAAEVDTALPAQPIDPPTISVTFGINDSPLAGQDGKKVQSRVIRERLMKEAESNVAIKVEDTDSGDAFVVSGRGELQMGVLIENMRREGFELSISRPRVIYREEDGVRLEPIEEAIIDVDDEYTGAVIEKLTGDRKGEMVDMRPAGVGKTRIVAHVPSRGLIGYHGEFMTDTRGNGVLNRIFHGWAPYKGPIQGRRQGVLISMENGVSVAYALWNLEDRGKMFIGAQEQLYTGMIIGEHSRDNDLEVNPLKGKKLTNVRASGTDEAVRLTPPVRMSLEEAIAYIDDDELVEVTPKNIRLRKRFLDPHERKRQARAEA</sequence>
<dbReference type="CDD" id="cd01891">
    <property type="entry name" value="TypA_BipA"/>
    <property type="match status" value="1"/>
</dbReference>
<keyword evidence="3" id="KW-0699">rRNA-binding</keyword>
<dbReference type="FunFam" id="3.40.50.300:FF:000055">
    <property type="entry name" value="GTP-binding protein TypA"/>
    <property type="match status" value="1"/>
</dbReference>
<dbReference type="PANTHER" id="PTHR42908:SF8">
    <property type="entry name" value="TR-TYPE G DOMAIN-CONTAINING PROTEIN"/>
    <property type="match status" value="1"/>
</dbReference>
<dbReference type="AlphaFoldDB" id="A0A2K9EVE7"/>
<dbReference type="GO" id="GO:0005829">
    <property type="term" value="C:cytosol"/>
    <property type="evidence" value="ECO:0007669"/>
    <property type="project" value="TreeGrafter"/>
</dbReference>
<dbReference type="InterPro" id="IPR027417">
    <property type="entry name" value="P-loop_NTPase"/>
</dbReference>
<comment type="subcellular location">
    <subcellularLocation>
        <location evidence="3">Cytoplasm</location>
    </subcellularLocation>
    <text evidence="3">Binds to ribosomes.</text>
</comment>
<dbReference type="Pfam" id="PF00679">
    <property type="entry name" value="EFG_C"/>
    <property type="match status" value="1"/>
</dbReference>
<keyword evidence="6" id="KW-1185">Reference proteome</keyword>
<dbReference type="InterPro" id="IPR047041">
    <property type="entry name" value="BipA_GTP-bd_dom"/>
</dbReference>
<comment type="similarity">
    <text evidence="3">Belongs to the TRAFAC class translation factor GTPase superfamily. Classic translation factor GTPase family. BipA subfamily.</text>
</comment>
<dbReference type="InterPro" id="IPR035651">
    <property type="entry name" value="BipA_V"/>
</dbReference>
<dbReference type="GO" id="GO:0043022">
    <property type="term" value="F:ribosome binding"/>
    <property type="evidence" value="ECO:0007669"/>
    <property type="project" value="UniProtKB-UniRule"/>
</dbReference>
<comment type="subunit">
    <text evidence="3">Monomer.</text>
</comment>
<name>A0A2K9EVE7_9RHOB</name>
<dbReference type="SUPFAM" id="SSF52540">
    <property type="entry name" value="P-loop containing nucleoside triphosphate hydrolases"/>
    <property type="match status" value="1"/>
</dbReference>
<feature type="binding site" evidence="3">
    <location>
        <begin position="13"/>
        <end position="18"/>
    </location>
    <ligand>
        <name>GTP</name>
        <dbReference type="ChEBI" id="CHEBI:37565"/>
    </ligand>
</feature>
<dbReference type="GO" id="GO:0005525">
    <property type="term" value="F:GTP binding"/>
    <property type="evidence" value="ECO:0007669"/>
    <property type="project" value="UniProtKB-UniRule"/>
</dbReference>
<dbReference type="SUPFAM" id="SSF54980">
    <property type="entry name" value="EF-G C-terminal domain-like"/>
    <property type="match status" value="2"/>
</dbReference>
<evidence type="ECO:0000313" key="5">
    <source>
        <dbReference type="EMBL" id="AUH34876.1"/>
    </source>
</evidence>
<dbReference type="NCBIfam" id="TIGR01394">
    <property type="entry name" value="TypA_BipA"/>
    <property type="match status" value="1"/>
</dbReference>
<dbReference type="KEGG" id="paro:CUV01_17145"/>
<dbReference type="Gene3D" id="3.30.70.870">
    <property type="entry name" value="Elongation Factor G (Translational Gtpase), domain 3"/>
    <property type="match status" value="1"/>
</dbReference>
<dbReference type="InterPro" id="IPR047042">
    <property type="entry name" value="BipA_II"/>
</dbReference>
<dbReference type="InterPro" id="IPR035647">
    <property type="entry name" value="EFG_III/V"/>
</dbReference>
<reference evidence="5 6" key="1">
    <citation type="submission" date="2017-12" db="EMBL/GenBank/DDBJ databases">
        <authorList>
            <person name="Hurst M.R.H."/>
        </authorList>
    </citation>
    <scope>NUCLEOTIDE SEQUENCE [LARGE SCALE GENOMIC DNA]</scope>
    <source>
        <strain evidence="5 6">BM15</strain>
    </source>
</reference>
<dbReference type="GO" id="GO:0000027">
    <property type="term" value="P:ribosomal large subunit assembly"/>
    <property type="evidence" value="ECO:0007669"/>
    <property type="project" value="UniProtKB-UniRule"/>
</dbReference>
<keyword evidence="3" id="KW-0378">Hydrolase</keyword>
<dbReference type="CDD" id="cd16263">
    <property type="entry name" value="BipA_III"/>
    <property type="match status" value="1"/>
</dbReference>
<gene>
    <name evidence="5" type="primary">typA</name>
    <name evidence="3" type="synonym">bipA</name>
    <name evidence="5" type="ORF">CUV01_17145</name>
</gene>
<evidence type="ECO:0000256" key="2">
    <source>
        <dbReference type="ARBA" id="ARBA00023134"/>
    </source>
</evidence>
<dbReference type="FunFam" id="2.40.50.250:FF:000001">
    <property type="entry name" value="GTP-binding protein TypA"/>
    <property type="match status" value="1"/>
</dbReference>
<dbReference type="Gene3D" id="2.40.50.250">
    <property type="entry name" value="bipa protein"/>
    <property type="match status" value="1"/>
</dbReference>
<keyword evidence="1 3" id="KW-0547">Nucleotide-binding</keyword>
<protein>
    <recommendedName>
        <fullName evidence="3">Large ribosomal subunit assembly factor BipA</fullName>
        <ecNumber evidence="3">3.6.5.-</ecNumber>
    </recommendedName>
    <alternativeName>
        <fullName evidence="3">GTP-binding protein BipA</fullName>
    </alternativeName>
</protein>
<evidence type="ECO:0000259" key="4">
    <source>
        <dbReference type="PROSITE" id="PS51722"/>
    </source>
</evidence>
<dbReference type="InterPro" id="IPR000795">
    <property type="entry name" value="T_Tr_GTP-bd_dom"/>
</dbReference>
<feature type="domain" description="Tr-type G" evidence="4">
    <location>
        <begin position="1"/>
        <end position="196"/>
    </location>
</feature>
<dbReference type="PROSITE" id="PS51722">
    <property type="entry name" value="G_TR_2"/>
    <property type="match status" value="1"/>
</dbReference>
<comment type="function">
    <text evidence="3">A 50S ribosomal subunit assembly protein with GTPase activity, required for 50S subunit assembly at low temperatures, may also play a role in translation. Binds GTP and analogs. Binds the 70S ribosome between the 30S and 50S subunits, in a similar position as ribosome-bound EF-G; it contacts a number of ribosomal proteins, both rRNAs and the A-site tRNA.</text>
</comment>
<dbReference type="Gene3D" id="3.40.50.300">
    <property type="entry name" value="P-loop containing nucleotide triphosphate hydrolases"/>
    <property type="match status" value="1"/>
</dbReference>
<dbReference type="PRINTS" id="PR00315">
    <property type="entry name" value="ELONGATNFCT"/>
</dbReference>
<dbReference type="CDD" id="cd03691">
    <property type="entry name" value="BipA_TypA_II"/>
    <property type="match status" value="1"/>
</dbReference>
<dbReference type="FunFam" id="3.30.70.870:FF:000003">
    <property type="entry name" value="GTP-binding protein TypA"/>
    <property type="match status" value="1"/>
</dbReference>